<sequence>MTDQLIPSNEALVERESALAWAGSVRSTRYQIREQLRSEELTLSELLQLAQKDARVGQIKLLWALESFPGARKVDTRRQLGKLQISEMTLIDELNPTSTNAVLASFLPLAQIETTR</sequence>
<name>A0A6J7LIK5_9ZZZZ</name>
<reference evidence="2" key="1">
    <citation type="submission" date="2020-05" db="EMBL/GenBank/DDBJ databases">
        <authorList>
            <person name="Chiriac C."/>
            <person name="Salcher M."/>
            <person name="Ghai R."/>
            <person name="Kavagutti S V."/>
        </authorList>
    </citation>
    <scope>NUCLEOTIDE SEQUENCE</scope>
</reference>
<dbReference type="AlphaFoldDB" id="A0A6J7LIK5"/>
<organism evidence="2">
    <name type="scientific">freshwater metagenome</name>
    <dbReference type="NCBI Taxonomy" id="449393"/>
    <lineage>
        <taxon>unclassified sequences</taxon>
        <taxon>metagenomes</taxon>
        <taxon>ecological metagenomes</taxon>
    </lineage>
</organism>
<dbReference type="EMBL" id="CAFBOG010000002">
    <property type="protein sequence ID" value="CAB4968101.1"/>
    <property type="molecule type" value="Genomic_DNA"/>
</dbReference>
<dbReference type="Gene3D" id="1.10.8.50">
    <property type="match status" value="1"/>
</dbReference>
<gene>
    <name evidence="1" type="ORF">UFOPK2582_00716</name>
    <name evidence="2" type="ORF">UFOPK3914_00043</name>
</gene>
<accession>A0A6J7LIK5</accession>
<protein>
    <submittedName>
        <fullName evidence="2">Unannotated protein</fullName>
    </submittedName>
</protein>
<evidence type="ECO:0000313" key="2">
    <source>
        <dbReference type="EMBL" id="CAB4968101.1"/>
    </source>
</evidence>
<proteinExistence type="predicted"/>
<evidence type="ECO:0000313" key="1">
    <source>
        <dbReference type="EMBL" id="CAB4696534.1"/>
    </source>
</evidence>
<dbReference type="EMBL" id="CAEZXS010000067">
    <property type="protein sequence ID" value="CAB4696534.1"/>
    <property type="molecule type" value="Genomic_DNA"/>
</dbReference>